<keyword evidence="2" id="KW-1185">Reference proteome</keyword>
<feature type="coiled-coil region" evidence="1">
    <location>
        <begin position="26"/>
        <end position="53"/>
    </location>
</feature>
<evidence type="ECO:0000313" key="2">
    <source>
        <dbReference type="Proteomes" id="UP000694864"/>
    </source>
</evidence>
<proteinExistence type="predicted"/>
<dbReference type="RefSeq" id="XP_010508728.1">
    <property type="nucleotide sequence ID" value="XM_010510426.1"/>
</dbReference>
<reference evidence="3" key="2">
    <citation type="submission" date="2025-08" db="UniProtKB">
        <authorList>
            <consortium name="RefSeq"/>
        </authorList>
    </citation>
    <scope>IDENTIFICATION</scope>
    <source>
        <tissue evidence="3">Leaf</tissue>
    </source>
</reference>
<keyword evidence="1" id="KW-0175">Coiled coil</keyword>
<dbReference type="Proteomes" id="UP000694864">
    <property type="component" value="Chromosome 5"/>
</dbReference>
<accession>A0ABM0Z0J0</accession>
<evidence type="ECO:0000256" key="1">
    <source>
        <dbReference type="SAM" id="Coils"/>
    </source>
</evidence>
<protein>
    <submittedName>
        <fullName evidence="3">Uncharacterized protein LOC104785251</fullName>
    </submittedName>
</protein>
<organism evidence="2 3">
    <name type="scientific">Camelina sativa</name>
    <name type="common">False flax</name>
    <name type="synonym">Myagrum sativum</name>
    <dbReference type="NCBI Taxonomy" id="90675"/>
    <lineage>
        <taxon>Eukaryota</taxon>
        <taxon>Viridiplantae</taxon>
        <taxon>Streptophyta</taxon>
        <taxon>Embryophyta</taxon>
        <taxon>Tracheophyta</taxon>
        <taxon>Spermatophyta</taxon>
        <taxon>Magnoliopsida</taxon>
        <taxon>eudicotyledons</taxon>
        <taxon>Gunneridae</taxon>
        <taxon>Pentapetalae</taxon>
        <taxon>rosids</taxon>
        <taxon>malvids</taxon>
        <taxon>Brassicales</taxon>
        <taxon>Brassicaceae</taxon>
        <taxon>Camelineae</taxon>
        <taxon>Camelina</taxon>
    </lineage>
</organism>
<evidence type="ECO:0000313" key="3">
    <source>
        <dbReference type="RefSeq" id="XP_010508728.1"/>
    </source>
</evidence>
<name>A0ABM0Z0J0_CAMSA</name>
<gene>
    <name evidence="3" type="primary">LOC104785251</name>
</gene>
<reference evidence="2" key="1">
    <citation type="journal article" date="2014" name="Nat. Commun.">
        <title>The emerging biofuel crop Camelina sativa retains a highly undifferentiated hexaploid genome structure.</title>
        <authorList>
            <person name="Kagale S."/>
            <person name="Koh C."/>
            <person name="Nixon J."/>
            <person name="Bollina V."/>
            <person name="Clarke W.E."/>
            <person name="Tuteja R."/>
            <person name="Spillane C."/>
            <person name="Robinson S.J."/>
            <person name="Links M.G."/>
            <person name="Clarke C."/>
            <person name="Higgins E.E."/>
            <person name="Huebert T."/>
            <person name="Sharpe A.G."/>
            <person name="Parkin I.A."/>
        </authorList>
    </citation>
    <scope>NUCLEOTIDE SEQUENCE [LARGE SCALE GENOMIC DNA]</scope>
    <source>
        <strain evidence="2">cv. DH55</strain>
    </source>
</reference>
<sequence>MGSSLCCLRDPDTTRSTMGITSTFSVEEQELQLKAARREEQRLRREAEKVNALVRHESAKFD</sequence>
<dbReference type="GeneID" id="104785251"/>